<dbReference type="EMBL" id="WIGN01000750">
    <property type="protein sequence ID" value="KAF6784445.1"/>
    <property type="molecule type" value="Genomic_DNA"/>
</dbReference>
<keyword evidence="2" id="KW-1185">Reference proteome</keyword>
<sequence>MSKALTRHPSPRKWRHTDLYSQEIRIAHLAALGAIPYARRGGRVPGSAAQSVAHSWMVWRVGVVQARVWVTDDVIAMVRRPSTGSSDGPNATSDGIWGAAAGVGVDGKMDGQGWEELRGVGVAVLGPPRMIDRRLPVPTA</sequence>
<dbReference type="AlphaFoldDB" id="A0A8H6MHC1"/>
<comment type="caution">
    <text evidence="1">The sequence shown here is derived from an EMBL/GenBank/DDBJ whole genome shotgun (WGS) entry which is preliminary data.</text>
</comment>
<name>A0A8H6MHC1_9PEZI</name>
<dbReference type="Proteomes" id="UP000652219">
    <property type="component" value="Unassembled WGS sequence"/>
</dbReference>
<reference evidence="1 2" key="1">
    <citation type="journal article" date="2020" name="Phytopathology">
        <title>Genome Sequence Resources of Colletotrichum truncatum, C. plurivorum, C. musicola, and C. sojae: Four Species Pathogenic to Soybean (Glycine max).</title>
        <authorList>
            <person name="Rogerio F."/>
            <person name="Boufleur T.R."/>
            <person name="Ciampi-Guillardi M."/>
            <person name="Sukno S.A."/>
            <person name="Thon M.R."/>
            <person name="Massola Junior N.S."/>
            <person name="Baroncelli R."/>
        </authorList>
    </citation>
    <scope>NUCLEOTIDE SEQUENCE [LARGE SCALE GENOMIC DNA]</scope>
    <source>
        <strain evidence="1 2">LFN0009</strain>
    </source>
</reference>
<protein>
    <submittedName>
        <fullName evidence="1">Uncharacterized protein</fullName>
    </submittedName>
</protein>
<proteinExistence type="predicted"/>
<organism evidence="1 2">
    <name type="scientific">Colletotrichum sojae</name>
    <dbReference type="NCBI Taxonomy" id="2175907"/>
    <lineage>
        <taxon>Eukaryota</taxon>
        <taxon>Fungi</taxon>
        <taxon>Dikarya</taxon>
        <taxon>Ascomycota</taxon>
        <taxon>Pezizomycotina</taxon>
        <taxon>Sordariomycetes</taxon>
        <taxon>Hypocreomycetidae</taxon>
        <taxon>Glomerellales</taxon>
        <taxon>Glomerellaceae</taxon>
        <taxon>Colletotrichum</taxon>
        <taxon>Colletotrichum orchidearum species complex</taxon>
    </lineage>
</organism>
<evidence type="ECO:0000313" key="2">
    <source>
        <dbReference type="Proteomes" id="UP000652219"/>
    </source>
</evidence>
<gene>
    <name evidence="1" type="ORF">CSOJ01_15755</name>
</gene>
<evidence type="ECO:0000313" key="1">
    <source>
        <dbReference type="EMBL" id="KAF6784445.1"/>
    </source>
</evidence>
<accession>A0A8H6MHC1</accession>